<evidence type="ECO:0000256" key="1">
    <source>
        <dbReference type="SAM" id="MobiDB-lite"/>
    </source>
</evidence>
<name>A0AAW1CK85_9HEMI</name>
<dbReference type="EMBL" id="JAPXFL010000011">
    <property type="protein sequence ID" value="KAK9499371.1"/>
    <property type="molecule type" value="Genomic_DNA"/>
</dbReference>
<gene>
    <name evidence="2" type="ORF">O3M35_002419</name>
</gene>
<keyword evidence="3" id="KW-1185">Reference proteome</keyword>
<organism evidence="2 3">
    <name type="scientific">Rhynocoris fuscipes</name>
    <dbReference type="NCBI Taxonomy" id="488301"/>
    <lineage>
        <taxon>Eukaryota</taxon>
        <taxon>Metazoa</taxon>
        <taxon>Ecdysozoa</taxon>
        <taxon>Arthropoda</taxon>
        <taxon>Hexapoda</taxon>
        <taxon>Insecta</taxon>
        <taxon>Pterygota</taxon>
        <taxon>Neoptera</taxon>
        <taxon>Paraneoptera</taxon>
        <taxon>Hemiptera</taxon>
        <taxon>Heteroptera</taxon>
        <taxon>Panheteroptera</taxon>
        <taxon>Cimicomorpha</taxon>
        <taxon>Reduviidae</taxon>
        <taxon>Harpactorinae</taxon>
        <taxon>Harpactorini</taxon>
        <taxon>Rhynocoris</taxon>
    </lineage>
</organism>
<feature type="region of interest" description="Disordered" evidence="1">
    <location>
        <begin position="84"/>
        <end position="114"/>
    </location>
</feature>
<reference evidence="2 3" key="1">
    <citation type="submission" date="2022-12" db="EMBL/GenBank/DDBJ databases">
        <title>Chromosome-level genome assembly of true bugs.</title>
        <authorList>
            <person name="Ma L."/>
            <person name="Li H."/>
        </authorList>
    </citation>
    <scope>NUCLEOTIDE SEQUENCE [LARGE SCALE GENOMIC DNA]</scope>
    <source>
        <strain evidence="2">Lab_2022b</strain>
    </source>
</reference>
<dbReference type="AlphaFoldDB" id="A0AAW1CK85"/>
<comment type="caution">
    <text evidence="2">The sequence shown here is derived from an EMBL/GenBank/DDBJ whole genome shotgun (WGS) entry which is preliminary data.</text>
</comment>
<proteinExistence type="predicted"/>
<dbReference type="Proteomes" id="UP001461498">
    <property type="component" value="Unassembled WGS sequence"/>
</dbReference>
<protein>
    <submittedName>
        <fullName evidence="2">Uncharacterized protein</fullName>
    </submittedName>
</protein>
<evidence type="ECO:0000313" key="2">
    <source>
        <dbReference type="EMBL" id="KAK9499371.1"/>
    </source>
</evidence>
<evidence type="ECO:0000313" key="3">
    <source>
        <dbReference type="Proteomes" id="UP001461498"/>
    </source>
</evidence>
<sequence>MVQNDLDILKDVLRTENLSLDSSTLMGLFNADDPLSLNLPEFNKNTTNQDDENNDNQIIAYSPSNLIDFNDMLDVQLEDFINVQPRSQSSPTELSTPLIEDDPSLSPESKRFKK</sequence>
<accession>A0AAW1CK85</accession>
<feature type="compositionally biased region" description="Polar residues" evidence="1">
    <location>
        <begin position="84"/>
        <end position="95"/>
    </location>
</feature>